<gene>
    <name evidence="3" type="ORF">FSB_LOCUS55549</name>
</gene>
<dbReference type="Gene3D" id="3.10.10.10">
    <property type="entry name" value="HIV Type 1 Reverse Transcriptase, subunit A, domain 1"/>
    <property type="match status" value="1"/>
</dbReference>
<dbReference type="CDD" id="cd01647">
    <property type="entry name" value="RT_LTR"/>
    <property type="match status" value="1"/>
</dbReference>
<feature type="compositionally biased region" description="Basic residues" evidence="1">
    <location>
        <begin position="28"/>
        <end position="37"/>
    </location>
</feature>
<dbReference type="PROSITE" id="PS50879">
    <property type="entry name" value="RNASE_H_1"/>
    <property type="match status" value="1"/>
</dbReference>
<dbReference type="GO" id="GO:0004523">
    <property type="term" value="F:RNA-DNA hybrid ribonuclease activity"/>
    <property type="evidence" value="ECO:0007669"/>
    <property type="project" value="InterPro"/>
</dbReference>
<feature type="region of interest" description="Disordered" evidence="1">
    <location>
        <begin position="1"/>
        <end position="44"/>
    </location>
</feature>
<evidence type="ECO:0000259" key="2">
    <source>
        <dbReference type="PROSITE" id="PS50879"/>
    </source>
</evidence>
<dbReference type="PANTHER" id="PTHR48475:SF1">
    <property type="entry name" value="RNASE H TYPE-1 DOMAIN-CONTAINING PROTEIN"/>
    <property type="match status" value="1"/>
</dbReference>
<dbReference type="InterPro" id="IPR043128">
    <property type="entry name" value="Rev_trsase/Diguanyl_cyclase"/>
</dbReference>
<protein>
    <recommendedName>
        <fullName evidence="2">RNase H type-1 domain-containing protein</fullName>
    </recommendedName>
</protein>
<dbReference type="InterPro" id="IPR002156">
    <property type="entry name" value="RNaseH_domain"/>
</dbReference>
<dbReference type="Pfam" id="PF17919">
    <property type="entry name" value="RT_RNaseH_2"/>
    <property type="match status" value="1"/>
</dbReference>
<reference evidence="3" key="1">
    <citation type="submission" date="2018-02" db="EMBL/GenBank/DDBJ databases">
        <authorList>
            <person name="Cohen D.B."/>
            <person name="Kent A.D."/>
        </authorList>
    </citation>
    <scope>NUCLEOTIDE SEQUENCE</scope>
</reference>
<dbReference type="Gene3D" id="3.30.70.270">
    <property type="match status" value="1"/>
</dbReference>
<name>A0A2N9IQ77_FAGSY</name>
<dbReference type="GO" id="GO:0003676">
    <property type="term" value="F:nucleic acid binding"/>
    <property type="evidence" value="ECO:0007669"/>
    <property type="project" value="InterPro"/>
</dbReference>
<accession>A0A2N9IQ77</accession>
<dbReference type="Gene3D" id="3.30.420.10">
    <property type="entry name" value="Ribonuclease H-like superfamily/Ribonuclease H"/>
    <property type="match status" value="2"/>
</dbReference>
<proteinExistence type="predicted"/>
<dbReference type="InterPro" id="IPR041577">
    <property type="entry name" value="RT_RNaseH_2"/>
</dbReference>
<feature type="domain" description="RNase H type-1" evidence="2">
    <location>
        <begin position="970"/>
        <end position="1099"/>
    </location>
</feature>
<organism evidence="3">
    <name type="scientific">Fagus sylvatica</name>
    <name type="common">Beechnut</name>
    <dbReference type="NCBI Taxonomy" id="28930"/>
    <lineage>
        <taxon>Eukaryota</taxon>
        <taxon>Viridiplantae</taxon>
        <taxon>Streptophyta</taxon>
        <taxon>Embryophyta</taxon>
        <taxon>Tracheophyta</taxon>
        <taxon>Spermatophyta</taxon>
        <taxon>Magnoliopsida</taxon>
        <taxon>eudicotyledons</taxon>
        <taxon>Gunneridae</taxon>
        <taxon>Pentapetalae</taxon>
        <taxon>rosids</taxon>
        <taxon>fabids</taxon>
        <taxon>Fagales</taxon>
        <taxon>Fagaceae</taxon>
        <taxon>Fagus</taxon>
    </lineage>
</organism>
<evidence type="ECO:0000313" key="3">
    <source>
        <dbReference type="EMBL" id="SPD27667.1"/>
    </source>
</evidence>
<dbReference type="Pfam" id="PF13456">
    <property type="entry name" value="RVT_3"/>
    <property type="match status" value="1"/>
</dbReference>
<dbReference type="EMBL" id="OIVN01006202">
    <property type="protein sequence ID" value="SPD27667.1"/>
    <property type="molecule type" value="Genomic_DNA"/>
</dbReference>
<dbReference type="InterPro" id="IPR012337">
    <property type="entry name" value="RNaseH-like_sf"/>
</dbReference>
<dbReference type="CDD" id="cd09279">
    <property type="entry name" value="RNase_HI_like"/>
    <property type="match status" value="1"/>
</dbReference>
<sequence length="1471" mass="168378">MRTKGRKTTKIPVKQNRKGIPTPTPLHQGRRRHRSQRGKTPSLDSKIDSLEEKIRLIQGLNSFGNTDFSSMSWFPNMTVPPKFKAPEFEKYNGRGDPMIHLQMYCRKMAPYADNEPLLIQTFQDTLTGNAAEWYSQLKKISHWKELADTFLGSIRVQLPNSSGSVRPSKDGKEEQRDLQGICPKVAQKRAKAIHAFTYAYDRVIPHPDREEPNLTYLSRRPYNGAPKEGISTQIRPATFHFGEFEGLPNITTNPLPKHPEGGVNMVEIEEGNEESIAWRRLFYTLEKQRTHHPWGEKKYHQKEVVNQMTPPISTGTRRSIWMTSWKTRWISITYRMKKPTWGYFMEDDTDEWRDVDFTEFFQFPCLIVPPGFVTPEFEIFYEDGDPEVHLQKYGEKMALHLENELLMISVFPESLSKQAAAWFYQLRNLTGWDDLARVFLERYRFNPHSILEYLGLKKDEEPYIIPDPGVSEVIVEIKEESDIRRRASQDPPSNIITTTAEEEYAGPMVEGLSIHTIAGEEDSTTTPPTRHCQQGEEVKTWTCVPLLQRVSSSNEITRKTSNDPHVSKIDNKTDCSLDNIDNSDEEIELPSDILEALERQDEGSKPNIEELEIVNLANEGEEPREVKIGTRCAAEQKEALIALLREFHENLRLPEVILKIKEEVEKQLKAGFLSTVTYSDWVANIVPVPKKDGKVRMCVDYRDLNRASPKDNFPLPHIDTLVDNTATNVVFSFMDGFSGYNQIKMAEEDKSKTAFVTHWGTFVYDVMPFGLKNAGATYQRAMVTLFHDMIHHEIEVYVDDMIAKSRTAQDHLTDLRKLFQRLEEVSAQIKPEQVLPEKPFDKIKEYLLNPPILVPPTPGRPLILYLTVQEASMGCMLGQQDETGKKEQAIYYLSKKFTEPETRYLLVEKTCCALAWASKKLRQYMLYYTTWLAIKGQAIADYLADYPSEQLELMDSEFPDEDVMTVDEDNHGRWKLYFDGAANAVGSGIGAVLVSPKGQQTPIAVKLGFDCTNNMTEYEACIVGLQAALEFGAYELEVFGDSLLIVSQTNGEWQARDPKLIPYQRYISRLVPKFKYVTFTYTPRAHNHFADALATLASLIKLVEGDDVRPLRIETRDIPAYCVCIEECMNVEAEIDDKPWYYDIKRFIQDREYPSRATENEKKYIRRMAFQFFLSGEILYKRTHDATLLRCVDAEEANRLIQEMHAGLNGSPCQRTLPGPEDHESWLLLVDNGEGLHQTCPDVPQMPDASNGHEFILVAIDYFTKWVEACSFKNVTQVAVTRFVKNNIICRYGMPEMLITDNASNLNNRMMDPAMPAVQDPAPQLCSIPSEDERSRRSCQQELRTSVGATPYSLVYGMEAVLPVEVEIPSLRILSQTQLEEAEWAQAPLYQRRIERAYNKKARPRTFQPGDLVLKKRNMALSDPRGKFAPSYEGPYVVKKAFSGGAIILADMDGEEFRSPINSDSVIKYHV</sequence>
<dbReference type="Pfam" id="PF00078">
    <property type="entry name" value="RVT_1"/>
    <property type="match status" value="1"/>
</dbReference>
<dbReference type="PANTHER" id="PTHR48475">
    <property type="entry name" value="RIBONUCLEASE H"/>
    <property type="match status" value="1"/>
</dbReference>
<evidence type="ECO:0000256" key="1">
    <source>
        <dbReference type="SAM" id="MobiDB-lite"/>
    </source>
</evidence>
<dbReference type="InterPro" id="IPR000477">
    <property type="entry name" value="RT_dom"/>
</dbReference>
<dbReference type="SUPFAM" id="SSF56672">
    <property type="entry name" value="DNA/RNA polymerases"/>
    <property type="match status" value="1"/>
</dbReference>
<dbReference type="InterPro" id="IPR036397">
    <property type="entry name" value="RNaseH_sf"/>
</dbReference>
<dbReference type="InterPro" id="IPR043502">
    <property type="entry name" value="DNA/RNA_pol_sf"/>
</dbReference>
<dbReference type="SUPFAM" id="SSF53098">
    <property type="entry name" value="Ribonuclease H-like"/>
    <property type="match status" value="2"/>
</dbReference>